<gene>
    <name evidence="9" type="ORF">LPTSP3_g13720</name>
</gene>
<feature type="transmembrane region" description="Helical" evidence="8">
    <location>
        <begin position="327"/>
        <end position="344"/>
    </location>
</feature>
<dbReference type="InterPro" id="IPR024194">
    <property type="entry name" value="Ac/AlaTfrase_AlgI/DltB"/>
</dbReference>
<dbReference type="PANTHER" id="PTHR13285:SF18">
    <property type="entry name" value="PROTEIN-CYSTEINE N-PALMITOYLTRANSFERASE RASP"/>
    <property type="match status" value="1"/>
</dbReference>
<feature type="transmembrane region" description="Helical" evidence="8">
    <location>
        <begin position="420"/>
        <end position="438"/>
    </location>
</feature>
<evidence type="ECO:0000256" key="2">
    <source>
        <dbReference type="ARBA" id="ARBA00010323"/>
    </source>
</evidence>
<evidence type="ECO:0000256" key="1">
    <source>
        <dbReference type="ARBA" id="ARBA00004651"/>
    </source>
</evidence>
<dbReference type="InterPro" id="IPR028362">
    <property type="entry name" value="AlgI"/>
</dbReference>
<dbReference type="Proteomes" id="UP000245263">
    <property type="component" value="Chromosome 1"/>
</dbReference>
<feature type="transmembrane region" description="Helical" evidence="8">
    <location>
        <begin position="303"/>
        <end position="321"/>
    </location>
</feature>
<reference evidence="9 10" key="1">
    <citation type="submission" date="2021-08" db="EMBL/GenBank/DDBJ databases">
        <title>Complete genome sequence of Leptospira kobayashii strain E30.</title>
        <authorList>
            <person name="Nakao R."/>
            <person name="Nakamura S."/>
            <person name="Masuzawa T."/>
            <person name="Koizumi N."/>
        </authorList>
    </citation>
    <scope>NUCLEOTIDE SEQUENCE [LARGE SCALE GENOMIC DNA]</scope>
    <source>
        <strain evidence="9 10">E30</strain>
    </source>
</reference>
<feature type="transmembrane region" description="Helical" evidence="8">
    <location>
        <begin position="27"/>
        <end position="43"/>
    </location>
</feature>
<keyword evidence="6 7" id="KW-0472">Membrane</keyword>
<sequence length="474" mass="55883">MLFNSLQFLLFFPIVLFVLFFLKNRNASLIFLLVASLYFYASWNFNYLFLILISIISTYLSAIAIDQEARKENEKKNILMFAIILNLLILFFFKYYDFFRKELSSFNITNQFPEWKFLLPVGISFYTFQAIGYLIDVYRRSIPAEKNWINYSLFITFFPQLVAGPIEKAEHILVQFRNQIKWEKANLVNGLDLVLWGFLKKVVLADRLSVYVDSVYSNLEVHGGLTLLVASVLFSIQIYCDFSGYSDIAVGVARMMGFNLIQNFKNPYFSKNIGEFWSRWHISLTSWFRDYLYIPLGGNRVTLFRNYLNVLIVFLLSGLWHGANWTFIIWGLLHGVWRILGMGFQKMTSQRIFFVRLSKLKFVDSVNVLLTFGFVTFAWIYFRANNLADAHYIIRNILFNMELTNTSLRQTILPFTQSNVSIAHAIVVCFWVFFVFYIEKMKEVNFSFILRLFISISILFFGKFDNVSFLYFQF</sequence>
<keyword evidence="7" id="KW-0012">Acyltransferase</keyword>
<dbReference type="PIRSF" id="PIRSF016636">
    <property type="entry name" value="AlgI_DltB"/>
    <property type="match status" value="1"/>
</dbReference>
<name>A0ABN6KBU7_9LEPT</name>
<organism evidence="9 10">
    <name type="scientific">Leptospira kobayashii</name>
    <dbReference type="NCBI Taxonomy" id="1917830"/>
    <lineage>
        <taxon>Bacteria</taxon>
        <taxon>Pseudomonadati</taxon>
        <taxon>Spirochaetota</taxon>
        <taxon>Spirochaetia</taxon>
        <taxon>Leptospirales</taxon>
        <taxon>Leptospiraceae</taxon>
        <taxon>Leptospira</taxon>
    </lineage>
</organism>
<dbReference type="InterPro" id="IPR051085">
    <property type="entry name" value="MB_O-acyltransferase"/>
</dbReference>
<evidence type="ECO:0000256" key="3">
    <source>
        <dbReference type="ARBA" id="ARBA00022475"/>
    </source>
</evidence>
<comment type="similarity">
    <text evidence="2 7">Belongs to the membrane-bound acyltransferase family.</text>
</comment>
<protein>
    <submittedName>
        <fullName evidence="9">Alginate O-acetyltransferase</fullName>
    </submittedName>
</protein>
<evidence type="ECO:0000256" key="6">
    <source>
        <dbReference type="ARBA" id="ARBA00023136"/>
    </source>
</evidence>
<evidence type="ECO:0000313" key="9">
    <source>
        <dbReference type="EMBL" id="BDA78442.1"/>
    </source>
</evidence>
<evidence type="ECO:0000256" key="5">
    <source>
        <dbReference type="ARBA" id="ARBA00022989"/>
    </source>
</evidence>
<dbReference type="PIRSF" id="PIRSF500217">
    <property type="entry name" value="AlgI"/>
    <property type="match status" value="1"/>
</dbReference>
<keyword evidence="10" id="KW-1185">Reference proteome</keyword>
<dbReference type="EMBL" id="AP025028">
    <property type="protein sequence ID" value="BDA78442.1"/>
    <property type="molecule type" value="Genomic_DNA"/>
</dbReference>
<feature type="transmembrane region" description="Helical" evidence="8">
    <location>
        <begin position="365"/>
        <end position="382"/>
    </location>
</feature>
<keyword evidence="5 8" id="KW-1133">Transmembrane helix</keyword>
<keyword evidence="4 8" id="KW-0812">Transmembrane</keyword>
<dbReference type="Pfam" id="PF03062">
    <property type="entry name" value="MBOAT"/>
    <property type="match status" value="1"/>
</dbReference>
<evidence type="ECO:0000256" key="4">
    <source>
        <dbReference type="ARBA" id="ARBA00022692"/>
    </source>
</evidence>
<feature type="transmembrane region" description="Helical" evidence="8">
    <location>
        <begin position="117"/>
        <end position="138"/>
    </location>
</feature>
<feature type="transmembrane region" description="Helical" evidence="8">
    <location>
        <begin position="450"/>
        <end position="472"/>
    </location>
</feature>
<evidence type="ECO:0000256" key="8">
    <source>
        <dbReference type="SAM" id="Phobius"/>
    </source>
</evidence>
<evidence type="ECO:0000313" key="10">
    <source>
        <dbReference type="Proteomes" id="UP000245263"/>
    </source>
</evidence>
<feature type="transmembrane region" description="Helical" evidence="8">
    <location>
        <begin position="49"/>
        <end position="66"/>
    </location>
</feature>
<feature type="transmembrane region" description="Helical" evidence="8">
    <location>
        <begin position="6"/>
        <end position="22"/>
    </location>
</feature>
<accession>A0ABN6KBU7</accession>
<comment type="subcellular location">
    <subcellularLocation>
        <location evidence="1">Cell membrane</location>
        <topology evidence="1">Multi-pass membrane protein</topology>
    </subcellularLocation>
</comment>
<keyword evidence="7" id="KW-0808">Transferase</keyword>
<proteinExistence type="inferred from homology"/>
<keyword evidence="3 7" id="KW-1003">Cell membrane</keyword>
<dbReference type="InterPro" id="IPR004299">
    <property type="entry name" value="MBOAT_fam"/>
</dbReference>
<evidence type="ECO:0000256" key="7">
    <source>
        <dbReference type="PIRNR" id="PIRNR016636"/>
    </source>
</evidence>
<dbReference type="RefSeq" id="WP_109018869.1">
    <property type="nucleotide sequence ID" value="NZ_AP025028.1"/>
</dbReference>
<dbReference type="PANTHER" id="PTHR13285">
    <property type="entry name" value="ACYLTRANSFERASE"/>
    <property type="match status" value="1"/>
</dbReference>
<feature type="transmembrane region" description="Helical" evidence="8">
    <location>
        <begin position="78"/>
        <end position="97"/>
    </location>
</feature>